<dbReference type="Proteomes" id="UP001182908">
    <property type="component" value="Chromosome"/>
</dbReference>
<organism evidence="1 2">
    <name type="scientific">Methanolobus sediminis</name>
    <dbReference type="NCBI Taxonomy" id="3072978"/>
    <lineage>
        <taxon>Archaea</taxon>
        <taxon>Methanobacteriati</taxon>
        <taxon>Methanobacteriota</taxon>
        <taxon>Stenosarchaea group</taxon>
        <taxon>Methanomicrobia</taxon>
        <taxon>Methanosarcinales</taxon>
        <taxon>Methanosarcinaceae</taxon>
        <taxon>Methanolobus</taxon>
    </lineage>
</organism>
<dbReference type="AlphaFoldDB" id="A0AA51UL38"/>
<dbReference type="GeneID" id="84233756"/>
<dbReference type="RefSeq" id="WP_309310891.1">
    <property type="nucleotide sequence ID" value="NZ_CP133592.1"/>
</dbReference>
<name>A0AA51UL38_9EURY</name>
<dbReference type="EMBL" id="CP133592">
    <property type="protein sequence ID" value="WMW25083.1"/>
    <property type="molecule type" value="Genomic_DNA"/>
</dbReference>
<accession>A0AA51UL38</accession>
<protein>
    <submittedName>
        <fullName evidence="1">Baseplate J/gp47 family protein</fullName>
    </submittedName>
</protein>
<evidence type="ECO:0000313" key="1">
    <source>
        <dbReference type="EMBL" id="WMW25083.1"/>
    </source>
</evidence>
<evidence type="ECO:0000313" key="2">
    <source>
        <dbReference type="Proteomes" id="UP001182908"/>
    </source>
</evidence>
<proteinExistence type="predicted"/>
<keyword evidence="2" id="KW-1185">Reference proteome</keyword>
<sequence>MAAKTPVLDTRTSEDIYEQSLRLARHYCPELAIPQKRGYFDPDDPGLVILRLFSDMAENLITQFNKIPDKHRLAFFDFMGVNLLSAKPSKVPLTFYLAEGSSGSFVPRGTQVVSSEDSEVVFETTQGLSVVPAKLNAVFSLNSWEDKYTDHSKVVSGEKEKICIFGGDADEKPLDHVFYMGDDILLHMQNLPSELKFHLEGKNLFKEYFDLWYDGNNNLIENPEITSSQDAKKLDIIFNDKTRDIQSIQKFESSSIDGIESFWLHVKPHDTKIVDGTDLPAISNISMDLTVENITPDAAFFNVVPLDMKKGFYPFGEVPKKRDTLYIGSEEVFSKKGATITFDVELEYDEAKNENKNLVLQWEYWNGNGWEPLTVIDNTEAFTRSGQVFIETCPSIPPIEINGQLNKWIRMRVISEKLYETDGRVKSEEDHGFGSLYTTLKRSTHKIRDSLDETDLFSQDKSTVFNPPFIQSINISYSYEGVGIGKLRSFNNFQYRDLAPEEPGKIYETCQEKLPVFYLGFEEDIAGLPVTLFCAVKDKLYGEEPVRIKQSDYQDNFNDNDEATGLVWKYYNGISWKEFSVEDGSDSFRTAGIVSFSAPSDIKPTSQFGKELYWIRVESKDGKWLSCSVLNGIFPNTVWALNNTTSRNEILGSGNGEPDLTFNFSNRPVLEGQLVEVKESNIPSKGELKVIESEVGLDGLRVVEEYGEIKEVWVSWVEVNNFTLSGPLSRHYVLDRANGKIIFGDGNRGMVPHTGKNNIIARHYVSGGGSRGNVSSETITSLKKTIPKIDTVTNHVPSSGGMDMEDIESVIDRFPHIIKNRDRAVTNEDFEWLAHEASQYVARSKCVLKNDTITVIIVPKYEGHTPLPDSGLLRSVEMYLKDRAFFPILHKIKTIGPDYTQINAYVKVRPISLTESVDVLKRVEKTLKIFFHPLKGGPTGKGWNFGQNISTSQVAAVIEDIEGVDYVSEIKLTEGLSGLEKEEIAGVEHLLIEPDSLPCAGLISVEIEE</sequence>
<reference evidence="1 2" key="1">
    <citation type="submission" date="2023-08" db="EMBL/GenBank/DDBJ databases">
        <title>Methanolobus mangrovi sp. nov. and Methanolobus sediminis sp. nov, two novel methylotrophic methanogens isolated from mangrove sediments in China.</title>
        <authorList>
            <person name="Zhou J."/>
        </authorList>
    </citation>
    <scope>NUCLEOTIDE SEQUENCE [LARGE SCALE GENOMIC DNA]</scope>
    <source>
        <strain evidence="1 2">FTZ6</strain>
    </source>
</reference>
<gene>
    <name evidence="1" type="ORF">RE474_13525</name>
</gene>
<dbReference type="KEGG" id="mseb:RE474_13525"/>